<feature type="transmembrane region" description="Helical" evidence="19">
    <location>
        <begin position="187"/>
        <end position="220"/>
    </location>
</feature>
<dbReference type="GO" id="GO:0009236">
    <property type="term" value="P:cobalamin biosynthetic process"/>
    <property type="evidence" value="ECO:0007669"/>
    <property type="project" value="UniProtKB-UniRule"/>
</dbReference>
<comment type="subcellular location">
    <subcellularLocation>
        <location evidence="2 19">Cell membrane</location>
        <topology evidence="2 19">Multi-pass membrane protein</topology>
    </subcellularLocation>
</comment>
<dbReference type="Pfam" id="PF02654">
    <property type="entry name" value="CobS"/>
    <property type="match status" value="1"/>
</dbReference>
<evidence type="ECO:0000256" key="15">
    <source>
        <dbReference type="ARBA" id="ARBA00032605"/>
    </source>
</evidence>
<evidence type="ECO:0000256" key="8">
    <source>
        <dbReference type="ARBA" id="ARBA00022573"/>
    </source>
</evidence>
<evidence type="ECO:0000256" key="5">
    <source>
        <dbReference type="ARBA" id="ARBA00013200"/>
    </source>
</evidence>
<feature type="transmembrane region" description="Helical" evidence="19">
    <location>
        <begin position="145"/>
        <end position="167"/>
    </location>
</feature>
<dbReference type="InterPro" id="IPR003805">
    <property type="entry name" value="CobS"/>
</dbReference>
<dbReference type="EMBL" id="FULE01000029">
    <property type="protein sequence ID" value="SJN56998.1"/>
    <property type="molecule type" value="Genomic_DNA"/>
</dbReference>
<gene>
    <name evidence="19 20" type="primary">cobS</name>
    <name evidence="20" type="ORF">VR7878_02067</name>
</gene>
<evidence type="ECO:0000256" key="2">
    <source>
        <dbReference type="ARBA" id="ARBA00004651"/>
    </source>
</evidence>
<dbReference type="GO" id="GO:0051073">
    <property type="term" value="F:adenosylcobinamide-GDP ribazoletransferase activity"/>
    <property type="evidence" value="ECO:0007669"/>
    <property type="project" value="UniProtKB-UniRule"/>
</dbReference>
<dbReference type="NCBIfam" id="TIGR00317">
    <property type="entry name" value="cobS"/>
    <property type="match status" value="1"/>
</dbReference>
<organism evidence="20 21">
    <name type="scientific">Vibrio ruber (strain DSM 16370 / JCM 11486 / BCRC 17186 / CECT 7878 / LMG 23124 / VR1)</name>
    <dbReference type="NCBI Taxonomy" id="1123498"/>
    <lineage>
        <taxon>Bacteria</taxon>
        <taxon>Pseudomonadati</taxon>
        <taxon>Pseudomonadota</taxon>
        <taxon>Gammaproteobacteria</taxon>
        <taxon>Vibrionales</taxon>
        <taxon>Vibrionaceae</taxon>
        <taxon>Vibrio</taxon>
    </lineage>
</organism>
<evidence type="ECO:0000256" key="6">
    <source>
        <dbReference type="ARBA" id="ARBA00015850"/>
    </source>
</evidence>
<keyword evidence="11 19" id="KW-0460">Magnesium</keyword>
<proteinExistence type="inferred from homology"/>
<keyword evidence="21" id="KW-1185">Reference proteome</keyword>
<dbReference type="HAMAP" id="MF_00719">
    <property type="entry name" value="CobS"/>
    <property type="match status" value="1"/>
</dbReference>
<evidence type="ECO:0000256" key="18">
    <source>
        <dbReference type="ARBA" id="ARBA00049504"/>
    </source>
</evidence>
<dbReference type="STRING" id="1123498.VR7878_02067"/>
<dbReference type="GO" id="GO:0008818">
    <property type="term" value="F:cobalamin 5'-phosphate synthase activity"/>
    <property type="evidence" value="ECO:0007669"/>
    <property type="project" value="UniProtKB-UniRule"/>
</dbReference>
<dbReference type="AlphaFoldDB" id="A0A1R4LKK6"/>
<dbReference type="OrthoDB" id="9794626at2"/>
<dbReference type="EC" id="2.7.8.26" evidence="5 19"/>
<comment type="pathway">
    <text evidence="3 19">Cofactor biosynthesis; adenosylcobalamin biosynthesis; adenosylcobalamin from cob(II)yrinate a,c-diamide: step 7/7.</text>
</comment>
<evidence type="ECO:0000313" key="21">
    <source>
        <dbReference type="Proteomes" id="UP000188276"/>
    </source>
</evidence>
<evidence type="ECO:0000256" key="4">
    <source>
        <dbReference type="ARBA" id="ARBA00010561"/>
    </source>
</evidence>
<comment type="catalytic activity">
    <reaction evidence="17 19">
        <text>alpha-ribazole + adenosylcob(III)inamide-GDP = adenosylcob(III)alamin + GMP + H(+)</text>
        <dbReference type="Rhea" id="RHEA:16049"/>
        <dbReference type="ChEBI" id="CHEBI:10329"/>
        <dbReference type="ChEBI" id="CHEBI:15378"/>
        <dbReference type="ChEBI" id="CHEBI:18408"/>
        <dbReference type="ChEBI" id="CHEBI:58115"/>
        <dbReference type="ChEBI" id="CHEBI:60487"/>
        <dbReference type="EC" id="2.7.8.26"/>
    </reaction>
</comment>
<feature type="transmembrane region" description="Helical" evidence="19">
    <location>
        <begin position="42"/>
        <end position="63"/>
    </location>
</feature>
<comment type="catalytic activity">
    <reaction evidence="18 19">
        <text>alpha-ribazole 5'-phosphate + adenosylcob(III)inamide-GDP = adenosylcob(III)alamin 5'-phosphate + GMP + H(+)</text>
        <dbReference type="Rhea" id="RHEA:23560"/>
        <dbReference type="ChEBI" id="CHEBI:15378"/>
        <dbReference type="ChEBI" id="CHEBI:57918"/>
        <dbReference type="ChEBI" id="CHEBI:58115"/>
        <dbReference type="ChEBI" id="CHEBI:60487"/>
        <dbReference type="ChEBI" id="CHEBI:60493"/>
        <dbReference type="EC" id="2.7.8.26"/>
    </reaction>
</comment>
<evidence type="ECO:0000256" key="13">
    <source>
        <dbReference type="ARBA" id="ARBA00023136"/>
    </source>
</evidence>
<sequence>MLSRVTYQIELFLLSLSFFTRIPVPASVPYSTERMNQSGRYFSLVGLLLGLICYGVYSLCALVLPEHLSILLMMVCSLLLTGAFHEDGLTDMADGIGGGMTTERRLAIMKDSRIGTYGASALMMALLVKYSVLSSLAMQTSMLQLLLIGYGLSRAVAASLIYDMPYVSDAQTSKSKPLASRQTTRELGVLLFFGIIPCIGLDLSTLLMIGCVCCLLRFALKRWLLRRIGGFTGDCLGGVQQIIELTIYLILAATMIPQITYL</sequence>
<keyword evidence="8 19" id="KW-0169">Cobalamin biosynthesis</keyword>
<dbReference type="UniPathway" id="UPA00148">
    <property type="reaction ID" value="UER00238"/>
</dbReference>
<protein>
    <recommendedName>
        <fullName evidence="6 19">Adenosylcobinamide-GDP ribazoletransferase</fullName>
        <ecNumber evidence="5 19">2.7.8.26</ecNumber>
    </recommendedName>
    <alternativeName>
        <fullName evidence="16 19">Cobalamin synthase</fullName>
    </alternativeName>
    <alternativeName>
        <fullName evidence="15 19">Cobalamin-5'-phosphate synthase</fullName>
    </alternativeName>
</protein>
<evidence type="ECO:0000256" key="12">
    <source>
        <dbReference type="ARBA" id="ARBA00022989"/>
    </source>
</evidence>
<keyword evidence="9 19" id="KW-0808">Transferase</keyword>
<evidence type="ECO:0000256" key="11">
    <source>
        <dbReference type="ARBA" id="ARBA00022842"/>
    </source>
</evidence>
<accession>A0A1R4LKK6</accession>
<reference evidence="21" key="1">
    <citation type="submission" date="2017-02" db="EMBL/GenBank/DDBJ databases">
        <authorList>
            <person name="Rodrigo-Torres L."/>
            <person name="Arahal R.D."/>
            <person name="Lucena T."/>
        </authorList>
    </citation>
    <scope>NUCLEOTIDE SEQUENCE [LARGE SCALE GENOMIC DNA]</scope>
    <source>
        <strain evidence="21">CECT 7878</strain>
    </source>
</reference>
<dbReference type="NCBIfam" id="NF001277">
    <property type="entry name" value="PRK00235.1-3"/>
    <property type="match status" value="1"/>
</dbReference>
<dbReference type="PANTHER" id="PTHR34148:SF1">
    <property type="entry name" value="ADENOSYLCOBINAMIDE-GDP RIBAZOLETRANSFERASE"/>
    <property type="match status" value="1"/>
</dbReference>
<dbReference type="Proteomes" id="UP000188276">
    <property type="component" value="Unassembled WGS sequence"/>
</dbReference>
<evidence type="ECO:0000313" key="20">
    <source>
        <dbReference type="EMBL" id="SJN56998.1"/>
    </source>
</evidence>
<evidence type="ECO:0000256" key="3">
    <source>
        <dbReference type="ARBA" id="ARBA00004663"/>
    </source>
</evidence>
<comment type="similarity">
    <text evidence="4 19">Belongs to the CobS family.</text>
</comment>
<comment type="cofactor">
    <cofactor evidence="1 19">
        <name>Mg(2+)</name>
        <dbReference type="ChEBI" id="CHEBI:18420"/>
    </cofactor>
</comment>
<comment type="function">
    <text evidence="14 19">Joins adenosylcobinamide-GDP and alpha-ribazole to generate adenosylcobalamin (Ado-cobalamin). Also synthesizes adenosylcobalamin 5'-phosphate from adenosylcobinamide-GDP and alpha-ribazole 5'-phosphate.</text>
</comment>
<keyword evidence="7 19" id="KW-1003">Cell membrane</keyword>
<evidence type="ECO:0000256" key="14">
    <source>
        <dbReference type="ARBA" id="ARBA00025228"/>
    </source>
</evidence>
<evidence type="ECO:0000256" key="9">
    <source>
        <dbReference type="ARBA" id="ARBA00022679"/>
    </source>
</evidence>
<keyword evidence="13 19" id="KW-0472">Membrane</keyword>
<evidence type="ECO:0000256" key="7">
    <source>
        <dbReference type="ARBA" id="ARBA00022475"/>
    </source>
</evidence>
<dbReference type="PANTHER" id="PTHR34148">
    <property type="entry name" value="ADENOSYLCOBINAMIDE-GDP RIBAZOLETRANSFERASE"/>
    <property type="match status" value="1"/>
</dbReference>
<dbReference type="GO" id="GO:0005886">
    <property type="term" value="C:plasma membrane"/>
    <property type="evidence" value="ECO:0007669"/>
    <property type="project" value="UniProtKB-SubCell"/>
</dbReference>
<keyword evidence="12 19" id="KW-1133">Transmembrane helix</keyword>
<feature type="transmembrane region" description="Helical" evidence="19">
    <location>
        <begin position="114"/>
        <end position="133"/>
    </location>
</feature>
<evidence type="ECO:0000256" key="17">
    <source>
        <dbReference type="ARBA" id="ARBA00048623"/>
    </source>
</evidence>
<evidence type="ECO:0000256" key="1">
    <source>
        <dbReference type="ARBA" id="ARBA00001946"/>
    </source>
</evidence>
<keyword evidence="10 19" id="KW-0812">Transmembrane</keyword>
<evidence type="ECO:0000256" key="10">
    <source>
        <dbReference type="ARBA" id="ARBA00022692"/>
    </source>
</evidence>
<name>A0A1R4LKK6_VIBR1</name>
<dbReference type="RefSeq" id="WP_077335953.1">
    <property type="nucleotide sequence ID" value="NZ_FULE01000029.1"/>
</dbReference>
<evidence type="ECO:0000256" key="19">
    <source>
        <dbReference type="HAMAP-Rule" id="MF_00719"/>
    </source>
</evidence>
<evidence type="ECO:0000256" key="16">
    <source>
        <dbReference type="ARBA" id="ARBA00032853"/>
    </source>
</evidence>